<gene>
    <name evidence="2" type="ORF">DPMN_055562</name>
</gene>
<name>A0A9D4CSU5_DREPO</name>
<organism evidence="2 3">
    <name type="scientific">Dreissena polymorpha</name>
    <name type="common">Zebra mussel</name>
    <name type="synonym">Mytilus polymorpha</name>
    <dbReference type="NCBI Taxonomy" id="45954"/>
    <lineage>
        <taxon>Eukaryota</taxon>
        <taxon>Metazoa</taxon>
        <taxon>Spiralia</taxon>
        <taxon>Lophotrochozoa</taxon>
        <taxon>Mollusca</taxon>
        <taxon>Bivalvia</taxon>
        <taxon>Autobranchia</taxon>
        <taxon>Heteroconchia</taxon>
        <taxon>Euheterodonta</taxon>
        <taxon>Imparidentia</taxon>
        <taxon>Neoheterodontei</taxon>
        <taxon>Myida</taxon>
        <taxon>Dreissenoidea</taxon>
        <taxon>Dreissenidae</taxon>
        <taxon>Dreissena</taxon>
    </lineage>
</organism>
<reference evidence="2" key="1">
    <citation type="journal article" date="2019" name="bioRxiv">
        <title>The Genome of the Zebra Mussel, Dreissena polymorpha: A Resource for Invasive Species Research.</title>
        <authorList>
            <person name="McCartney M.A."/>
            <person name="Auch B."/>
            <person name="Kono T."/>
            <person name="Mallez S."/>
            <person name="Zhang Y."/>
            <person name="Obille A."/>
            <person name="Becker A."/>
            <person name="Abrahante J.E."/>
            <person name="Garbe J."/>
            <person name="Badalamenti J.P."/>
            <person name="Herman A."/>
            <person name="Mangelson H."/>
            <person name="Liachko I."/>
            <person name="Sullivan S."/>
            <person name="Sone E.D."/>
            <person name="Koren S."/>
            <person name="Silverstein K.A.T."/>
            <person name="Beckman K.B."/>
            <person name="Gohl D.M."/>
        </authorList>
    </citation>
    <scope>NUCLEOTIDE SEQUENCE</scope>
    <source>
        <strain evidence="2">Duluth1</strain>
        <tissue evidence="2">Whole animal</tissue>
    </source>
</reference>
<dbReference type="Proteomes" id="UP000828390">
    <property type="component" value="Unassembled WGS sequence"/>
</dbReference>
<comment type="caution">
    <text evidence="2">The sequence shown here is derived from an EMBL/GenBank/DDBJ whole genome shotgun (WGS) entry which is preliminary data.</text>
</comment>
<protein>
    <submittedName>
        <fullName evidence="2">Uncharacterized protein</fullName>
    </submittedName>
</protein>
<dbReference type="EMBL" id="JAIWYP010000012">
    <property type="protein sequence ID" value="KAH3729590.1"/>
    <property type="molecule type" value="Genomic_DNA"/>
</dbReference>
<dbReference type="AlphaFoldDB" id="A0A9D4CSU5"/>
<evidence type="ECO:0000313" key="3">
    <source>
        <dbReference type="Proteomes" id="UP000828390"/>
    </source>
</evidence>
<reference evidence="2" key="2">
    <citation type="submission" date="2020-11" db="EMBL/GenBank/DDBJ databases">
        <authorList>
            <person name="McCartney M.A."/>
            <person name="Auch B."/>
            <person name="Kono T."/>
            <person name="Mallez S."/>
            <person name="Becker A."/>
            <person name="Gohl D.M."/>
            <person name="Silverstein K.A.T."/>
            <person name="Koren S."/>
            <person name="Bechman K.B."/>
            <person name="Herman A."/>
            <person name="Abrahante J.E."/>
            <person name="Garbe J."/>
        </authorList>
    </citation>
    <scope>NUCLEOTIDE SEQUENCE</scope>
    <source>
        <strain evidence="2">Duluth1</strain>
        <tissue evidence="2">Whole animal</tissue>
    </source>
</reference>
<proteinExistence type="predicted"/>
<evidence type="ECO:0000313" key="2">
    <source>
        <dbReference type="EMBL" id="KAH3729590.1"/>
    </source>
</evidence>
<feature type="region of interest" description="Disordered" evidence="1">
    <location>
        <begin position="13"/>
        <end position="53"/>
    </location>
</feature>
<sequence>MHSTPRDRLFLAYHPRTPCPGSRTSSNAMDSMTPRGRLWTRSQNSSVSRASLSMSSTRPERSWTCLVSCMACSRSSFALTRASGTPSGARWI</sequence>
<keyword evidence="3" id="KW-1185">Reference proteome</keyword>
<accession>A0A9D4CSU5</accession>
<evidence type="ECO:0000256" key="1">
    <source>
        <dbReference type="SAM" id="MobiDB-lite"/>
    </source>
</evidence>